<evidence type="ECO:0000313" key="12">
    <source>
        <dbReference type="EMBL" id="RCS52961.1"/>
    </source>
</evidence>
<dbReference type="OrthoDB" id="284436at2"/>
<dbReference type="PANTHER" id="PTHR24421:SF10">
    <property type="entry name" value="NITRATE_NITRITE SENSOR PROTEIN NARQ"/>
    <property type="match status" value="1"/>
</dbReference>
<evidence type="ECO:0000256" key="10">
    <source>
        <dbReference type="SAM" id="Phobius"/>
    </source>
</evidence>
<dbReference type="PANTHER" id="PTHR24421">
    <property type="entry name" value="NITRATE/NITRITE SENSOR PROTEIN NARX-RELATED"/>
    <property type="match status" value="1"/>
</dbReference>
<accession>A0A368KW58</accession>
<evidence type="ECO:0000256" key="7">
    <source>
        <dbReference type="ARBA" id="ARBA00022840"/>
    </source>
</evidence>
<evidence type="ECO:0000256" key="4">
    <source>
        <dbReference type="ARBA" id="ARBA00022679"/>
    </source>
</evidence>
<dbReference type="Proteomes" id="UP000253562">
    <property type="component" value="Unassembled WGS sequence"/>
</dbReference>
<comment type="caution">
    <text evidence="12">The sequence shown here is derived from an EMBL/GenBank/DDBJ whole genome shotgun (WGS) entry which is preliminary data.</text>
</comment>
<keyword evidence="10" id="KW-1133">Transmembrane helix</keyword>
<keyword evidence="5" id="KW-0547">Nucleotide-binding</keyword>
<proteinExistence type="predicted"/>
<evidence type="ECO:0000256" key="6">
    <source>
        <dbReference type="ARBA" id="ARBA00022777"/>
    </source>
</evidence>
<gene>
    <name evidence="12" type="ORF">DTL42_09085</name>
</gene>
<comment type="catalytic activity">
    <reaction evidence="1">
        <text>ATP + protein L-histidine = ADP + protein N-phospho-L-histidine.</text>
        <dbReference type="EC" id="2.7.13.3"/>
    </reaction>
</comment>
<dbReference type="InterPro" id="IPR011712">
    <property type="entry name" value="Sig_transdc_His_kin_sub3_dim/P"/>
</dbReference>
<dbReference type="EMBL" id="QPEX01000011">
    <property type="protein sequence ID" value="RCS52961.1"/>
    <property type="molecule type" value="Genomic_DNA"/>
</dbReference>
<dbReference type="InterPro" id="IPR050482">
    <property type="entry name" value="Sensor_HK_TwoCompSys"/>
</dbReference>
<dbReference type="GO" id="GO:0005524">
    <property type="term" value="F:ATP binding"/>
    <property type="evidence" value="ECO:0007669"/>
    <property type="project" value="UniProtKB-KW"/>
</dbReference>
<dbReference type="GO" id="GO:0000155">
    <property type="term" value="F:phosphorelay sensor kinase activity"/>
    <property type="evidence" value="ECO:0007669"/>
    <property type="project" value="InterPro"/>
</dbReference>
<keyword evidence="9" id="KW-0175">Coiled coil</keyword>
<evidence type="ECO:0000259" key="11">
    <source>
        <dbReference type="Pfam" id="PF07730"/>
    </source>
</evidence>
<protein>
    <recommendedName>
        <fullName evidence="2">histidine kinase</fullName>
        <ecNumber evidence="2">2.7.13.3</ecNumber>
    </recommendedName>
</protein>
<dbReference type="Pfam" id="PF07730">
    <property type="entry name" value="HisKA_3"/>
    <property type="match status" value="1"/>
</dbReference>
<feature type="coiled-coil region" evidence="9">
    <location>
        <begin position="71"/>
        <end position="98"/>
    </location>
</feature>
<name>A0A368KW58_9BACT</name>
<keyword evidence="4" id="KW-0808">Transferase</keyword>
<keyword evidence="3" id="KW-0597">Phosphoprotein</keyword>
<dbReference type="AlphaFoldDB" id="A0A368KW58"/>
<evidence type="ECO:0000256" key="2">
    <source>
        <dbReference type="ARBA" id="ARBA00012438"/>
    </source>
</evidence>
<evidence type="ECO:0000256" key="1">
    <source>
        <dbReference type="ARBA" id="ARBA00000085"/>
    </source>
</evidence>
<keyword evidence="6" id="KW-0418">Kinase</keyword>
<keyword evidence="10" id="KW-0812">Transmembrane</keyword>
<dbReference type="Gene3D" id="1.20.5.1930">
    <property type="match status" value="1"/>
</dbReference>
<keyword evidence="8" id="KW-0902">Two-component regulatory system</keyword>
<feature type="domain" description="Signal transduction histidine kinase subgroup 3 dimerisation and phosphoacceptor" evidence="11">
    <location>
        <begin position="105"/>
        <end position="165"/>
    </location>
</feature>
<sequence>MQEFRYSSALLAAIGLLAVAAGLLASLAPLLVPTTILTIFLFGLGIATIVLLAISPSPASQPTPTVEPADHSQLQEELEDLRQENRELLEDKAFLQFLKANQERERQLLALDLHDLILPNLTSSLLQLEAAIDRPHVLNECLESPIEMIRTSLRNTRQTMNLLSPCLTQDEGVVAGIQRLVEQFETWIDSIAFRHDIEFDRLTPLAECVVVQLVRDALDGARQCPTTDSVVIDLCQQEDLLELSLTSNGSGPPPSPCDQDREARIRECADFLAGNIEREVTPDSGQVLRIVFPLASAMPKRRNREKSQAFS</sequence>
<evidence type="ECO:0000256" key="5">
    <source>
        <dbReference type="ARBA" id="ARBA00022741"/>
    </source>
</evidence>
<dbReference type="GO" id="GO:0046983">
    <property type="term" value="F:protein dimerization activity"/>
    <property type="evidence" value="ECO:0007669"/>
    <property type="project" value="InterPro"/>
</dbReference>
<dbReference type="GO" id="GO:0016020">
    <property type="term" value="C:membrane"/>
    <property type="evidence" value="ECO:0007669"/>
    <property type="project" value="InterPro"/>
</dbReference>
<keyword evidence="10" id="KW-0472">Membrane</keyword>
<dbReference type="RefSeq" id="WP_114368385.1">
    <property type="nucleotide sequence ID" value="NZ_QPEX01000011.1"/>
</dbReference>
<evidence type="ECO:0000313" key="13">
    <source>
        <dbReference type="Proteomes" id="UP000253562"/>
    </source>
</evidence>
<reference evidence="12 13" key="1">
    <citation type="submission" date="2018-07" db="EMBL/GenBank/DDBJ databases">
        <title>Comparative genomes isolates from brazilian mangrove.</title>
        <authorList>
            <person name="De Araujo J.E."/>
            <person name="Taketani R.G."/>
            <person name="Silva M.C.P."/>
            <person name="Lourenco M.V."/>
            <person name="Oliveira V.M."/>
            <person name="Andreote F.D."/>
        </authorList>
    </citation>
    <scope>NUCLEOTIDE SEQUENCE [LARGE SCALE GENOMIC DNA]</scope>
    <source>
        <strain evidence="12 13">HEX PRIS-MGV</strain>
    </source>
</reference>
<organism evidence="12 13">
    <name type="scientific">Bremerella cremea</name>
    <dbReference type="NCBI Taxonomy" id="1031537"/>
    <lineage>
        <taxon>Bacteria</taxon>
        <taxon>Pseudomonadati</taxon>
        <taxon>Planctomycetota</taxon>
        <taxon>Planctomycetia</taxon>
        <taxon>Pirellulales</taxon>
        <taxon>Pirellulaceae</taxon>
        <taxon>Bremerella</taxon>
    </lineage>
</organism>
<evidence type="ECO:0000256" key="3">
    <source>
        <dbReference type="ARBA" id="ARBA00022553"/>
    </source>
</evidence>
<evidence type="ECO:0000256" key="9">
    <source>
        <dbReference type="SAM" id="Coils"/>
    </source>
</evidence>
<dbReference type="EC" id="2.7.13.3" evidence="2"/>
<keyword evidence="7" id="KW-0067">ATP-binding</keyword>
<feature type="transmembrane region" description="Helical" evidence="10">
    <location>
        <begin position="35"/>
        <end position="54"/>
    </location>
</feature>
<evidence type="ECO:0000256" key="8">
    <source>
        <dbReference type="ARBA" id="ARBA00023012"/>
    </source>
</evidence>